<dbReference type="InterPro" id="IPR005821">
    <property type="entry name" value="Ion_trans_dom"/>
</dbReference>
<dbReference type="PRINTS" id="PR00169">
    <property type="entry name" value="KCHANNEL"/>
</dbReference>
<evidence type="ECO:0000256" key="7">
    <source>
        <dbReference type="ARBA" id="ARBA00022958"/>
    </source>
</evidence>
<keyword evidence="7" id="KW-0630">Potassium</keyword>
<evidence type="ECO:0000313" key="15">
    <source>
        <dbReference type="Proteomes" id="UP000515971"/>
    </source>
</evidence>
<dbReference type="RefSeq" id="WP_187539906.1">
    <property type="nucleotide sequence ID" value="NZ_BAABJT010000001.1"/>
</dbReference>
<accession>A0A7G9SKN8</accession>
<evidence type="ECO:0000256" key="3">
    <source>
        <dbReference type="ARBA" id="ARBA00022538"/>
    </source>
</evidence>
<evidence type="ECO:0000256" key="1">
    <source>
        <dbReference type="ARBA" id="ARBA00004141"/>
    </source>
</evidence>
<dbReference type="Pfam" id="PF00520">
    <property type="entry name" value="Ion_trans"/>
    <property type="match status" value="1"/>
</dbReference>
<feature type="domain" description="Ion transport" evidence="13">
    <location>
        <begin position="27"/>
        <end position="250"/>
    </location>
</feature>
<evidence type="ECO:0000256" key="10">
    <source>
        <dbReference type="ARBA" id="ARBA00023136"/>
    </source>
</evidence>
<evidence type="ECO:0000313" key="14">
    <source>
        <dbReference type="EMBL" id="QNN68413.1"/>
    </source>
</evidence>
<keyword evidence="2" id="KW-0813">Transport</keyword>
<comment type="subcellular location">
    <subcellularLocation>
        <location evidence="1">Membrane</location>
        <topology evidence="1">Multi-pass membrane protein</topology>
    </subcellularLocation>
</comment>
<dbReference type="Gene3D" id="1.20.5.110">
    <property type="match status" value="1"/>
</dbReference>
<dbReference type="GO" id="GO:0001508">
    <property type="term" value="P:action potential"/>
    <property type="evidence" value="ECO:0007669"/>
    <property type="project" value="TreeGrafter"/>
</dbReference>
<keyword evidence="9" id="KW-0406">Ion transport</keyword>
<keyword evidence="5" id="KW-0631">Potassium channel</keyword>
<organism evidence="14 15">
    <name type="scientific">Sphingomonas lutea</name>
    <dbReference type="NCBI Taxonomy" id="1045317"/>
    <lineage>
        <taxon>Bacteria</taxon>
        <taxon>Pseudomonadati</taxon>
        <taxon>Pseudomonadota</taxon>
        <taxon>Alphaproteobacteria</taxon>
        <taxon>Sphingomonadales</taxon>
        <taxon>Sphingomonadaceae</taxon>
        <taxon>Sphingomonas</taxon>
    </lineage>
</organism>
<evidence type="ECO:0000256" key="6">
    <source>
        <dbReference type="ARBA" id="ARBA00022882"/>
    </source>
</evidence>
<keyword evidence="4 12" id="KW-0812">Transmembrane</keyword>
<evidence type="ECO:0000256" key="2">
    <source>
        <dbReference type="ARBA" id="ARBA00022448"/>
    </source>
</evidence>
<evidence type="ECO:0000256" key="12">
    <source>
        <dbReference type="SAM" id="Phobius"/>
    </source>
</evidence>
<evidence type="ECO:0000256" key="11">
    <source>
        <dbReference type="ARBA" id="ARBA00023303"/>
    </source>
</evidence>
<keyword evidence="6" id="KW-0851">Voltage-gated channel</keyword>
<dbReference type="KEGG" id="slut:H9L13_06035"/>
<dbReference type="GO" id="GO:0005249">
    <property type="term" value="F:voltage-gated potassium channel activity"/>
    <property type="evidence" value="ECO:0007669"/>
    <property type="project" value="InterPro"/>
</dbReference>
<dbReference type="SUPFAM" id="SSF81324">
    <property type="entry name" value="Voltage-gated potassium channels"/>
    <property type="match status" value="1"/>
</dbReference>
<dbReference type="InterPro" id="IPR028325">
    <property type="entry name" value="VG_K_chnl"/>
</dbReference>
<dbReference type="Proteomes" id="UP000515971">
    <property type="component" value="Chromosome"/>
</dbReference>
<feature type="transmembrane region" description="Helical" evidence="12">
    <location>
        <begin position="101"/>
        <end position="127"/>
    </location>
</feature>
<dbReference type="EMBL" id="CP060718">
    <property type="protein sequence ID" value="QNN68413.1"/>
    <property type="molecule type" value="Genomic_DNA"/>
</dbReference>
<feature type="transmembrane region" description="Helical" evidence="12">
    <location>
        <begin position="220"/>
        <end position="244"/>
    </location>
</feature>
<keyword evidence="11" id="KW-0407">Ion channel</keyword>
<evidence type="ECO:0000256" key="8">
    <source>
        <dbReference type="ARBA" id="ARBA00022989"/>
    </source>
</evidence>
<dbReference type="Gene3D" id="1.20.120.350">
    <property type="entry name" value="Voltage-gated potassium channels. Chain C"/>
    <property type="match status" value="1"/>
</dbReference>
<keyword evidence="3" id="KW-0633">Potassium transport</keyword>
<protein>
    <submittedName>
        <fullName evidence="14">Ion transporter</fullName>
    </submittedName>
</protein>
<evidence type="ECO:0000259" key="13">
    <source>
        <dbReference type="Pfam" id="PF00520"/>
    </source>
</evidence>
<dbReference type="AlphaFoldDB" id="A0A7G9SKN8"/>
<keyword evidence="10 12" id="KW-0472">Membrane</keyword>
<feature type="transmembrane region" description="Helical" evidence="12">
    <location>
        <begin position="159"/>
        <end position="180"/>
    </location>
</feature>
<dbReference type="GO" id="GO:0008076">
    <property type="term" value="C:voltage-gated potassium channel complex"/>
    <property type="evidence" value="ECO:0007669"/>
    <property type="project" value="InterPro"/>
</dbReference>
<keyword evidence="8 12" id="KW-1133">Transmembrane helix</keyword>
<keyword evidence="15" id="KW-1185">Reference proteome</keyword>
<dbReference type="InterPro" id="IPR027359">
    <property type="entry name" value="Volt_channel_dom_sf"/>
</dbReference>
<evidence type="ECO:0000256" key="4">
    <source>
        <dbReference type="ARBA" id="ARBA00022692"/>
    </source>
</evidence>
<sequence length="263" mass="28895">MAAHALRKAAYRQLEPSAWPKKGLSPVNLFLVVLIVIAVISAVLETEPMIASGNDDFFKYLELGLGVVFLVEYLARVWVAVDNPRFAKARYPRLRYMVSPLAIIDLLAVIPTFFAFGGAPSLALRFFRVLRMLRLAKLGRTSDAWHDIRESIYERRHEFGLILGLLMLTILVSGSLLYVAEAEAQPDKFGSIPRALWWAIVTLTTVGYGDAYPVTVLGRVLAGLIAITGVTVIALPTGIFAASFSDAMDRRRQKANGDTDGAA</sequence>
<evidence type="ECO:0000256" key="5">
    <source>
        <dbReference type="ARBA" id="ARBA00022826"/>
    </source>
</evidence>
<feature type="transmembrane region" description="Helical" evidence="12">
    <location>
        <begin position="27"/>
        <end position="45"/>
    </location>
</feature>
<proteinExistence type="predicted"/>
<dbReference type="Gene3D" id="1.10.287.70">
    <property type="match status" value="1"/>
</dbReference>
<dbReference type="PANTHER" id="PTHR11537">
    <property type="entry name" value="VOLTAGE-GATED POTASSIUM CHANNEL"/>
    <property type="match status" value="1"/>
</dbReference>
<reference evidence="14 15" key="1">
    <citation type="submission" date="2020-08" db="EMBL/GenBank/DDBJ databases">
        <title>Genome sequence of Sphingomonas lutea KCTC 23642T.</title>
        <authorList>
            <person name="Hyun D.-W."/>
            <person name="Bae J.-W."/>
        </authorList>
    </citation>
    <scope>NUCLEOTIDE SEQUENCE [LARGE SCALE GENOMIC DNA]</scope>
    <source>
        <strain evidence="14 15">KCTC 23642</strain>
    </source>
</reference>
<name>A0A7G9SKN8_9SPHN</name>
<dbReference type="FunFam" id="1.10.287.70:FF:000028">
    <property type="entry name" value="potassium voltage-gated channel subfamily D member 3"/>
    <property type="match status" value="1"/>
</dbReference>
<gene>
    <name evidence="14" type="ORF">H9L13_06035</name>
</gene>
<dbReference type="PANTHER" id="PTHR11537:SF254">
    <property type="entry name" value="POTASSIUM VOLTAGE-GATED CHANNEL PROTEIN SHAB"/>
    <property type="match status" value="1"/>
</dbReference>
<evidence type="ECO:0000256" key="9">
    <source>
        <dbReference type="ARBA" id="ARBA00023065"/>
    </source>
</evidence>
<feature type="transmembrane region" description="Helical" evidence="12">
    <location>
        <begin position="57"/>
        <end position="81"/>
    </location>
</feature>